<comment type="subcellular location">
    <subcellularLocation>
        <location evidence="1 8">Nucleus</location>
        <location evidence="1 8">Nucleolus</location>
    </subcellularLocation>
</comment>
<keyword evidence="7 8" id="KW-0687">Ribonucleoprotein</keyword>
<feature type="region of interest" description="Disordered" evidence="9">
    <location>
        <begin position="294"/>
        <end position="324"/>
    </location>
</feature>
<dbReference type="GO" id="GO:0006364">
    <property type="term" value="P:rRNA processing"/>
    <property type="evidence" value="ECO:0007669"/>
    <property type="project" value="UniProtKB-KW"/>
</dbReference>
<name>F4PZL0_CACFS</name>
<dbReference type="InterPro" id="IPR048549">
    <property type="entry name" value="KRR1-like_KH2_euk"/>
</dbReference>
<evidence type="ECO:0000256" key="3">
    <source>
        <dbReference type="ARBA" id="ARBA00022517"/>
    </source>
</evidence>
<feature type="region of interest" description="Disordered" evidence="9">
    <location>
        <begin position="1"/>
        <end position="43"/>
    </location>
</feature>
<evidence type="ECO:0000256" key="8">
    <source>
        <dbReference type="PIRNR" id="PIRNR006515"/>
    </source>
</evidence>
<dbReference type="SUPFAM" id="SSF54791">
    <property type="entry name" value="Eukaryotic type KH-domain (KH-domain type I)"/>
    <property type="match status" value="1"/>
</dbReference>
<dbReference type="InterPro" id="IPR041174">
    <property type="entry name" value="KRR1-like_KH1"/>
</dbReference>
<proteinExistence type="inferred from homology"/>
<sequence length="389" mass="44630">METETTTTTSTTSTTTDKTNKKNYQKKSDIRAKRDVPAGVDMWKPTPLKRDEVPKRVLYDESSFSTVFPKYREKYIKEIWPLVEKELVEHGIDCKLDFIEGTMTVVTTKKCWDPVAILKARDLIKLLSRSVPFVHAKKIMEDDNNCDIIKIGGLVRNKERFVKRRQRLIGPDGATLKSIELLTRCYVLIQGTTVASIGPWDGLEKVRKIVEDCMKNIHPIYNIKELMIRRELFKNDALKSEDWSRFIPKFKKRNVQSKAPAPKKKKNRDAPSASTIFTPRKEDLEMESGEYFMSKESKDKKKKVEREKKQEEATIRRQQAQAKHYIAPAEKEFVQNAAAAAAASAKSTTDTLKNIQSNINKNKRKDIDSSSANDFIQGSAVEQPIKKKK</sequence>
<dbReference type="Pfam" id="PF21800">
    <property type="entry name" value="KH_KRR1_2nd"/>
    <property type="match status" value="1"/>
</dbReference>
<dbReference type="EMBL" id="GL883017">
    <property type="protein sequence ID" value="EGG18774.1"/>
    <property type="molecule type" value="Genomic_DNA"/>
</dbReference>
<dbReference type="Gene3D" id="3.30.1370.10">
    <property type="entry name" value="K Homology domain, type 1"/>
    <property type="match status" value="2"/>
</dbReference>
<feature type="compositionally biased region" description="Basic and acidic residues" evidence="9">
    <location>
        <begin position="294"/>
        <end position="315"/>
    </location>
</feature>
<keyword evidence="6 8" id="KW-0539">Nucleus</keyword>
<dbReference type="KEGG" id="dfa:DFA_02513"/>
<evidence type="ECO:0000256" key="6">
    <source>
        <dbReference type="ARBA" id="ARBA00023242"/>
    </source>
</evidence>
<evidence type="ECO:0000256" key="9">
    <source>
        <dbReference type="SAM" id="MobiDB-lite"/>
    </source>
</evidence>
<evidence type="ECO:0000256" key="1">
    <source>
        <dbReference type="ARBA" id="ARBA00004604"/>
    </source>
</evidence>
<evidence type="ECO:0000256" key="7">
    <source>
        <dbReference type="ARBA" id="ARBA00023274"/>
    </source>
</evidence>
<evidence type="ECO:0000313" key="12">
    <source>
        <dbReference type="EMBL" id="EGG18774.1"/>
    </source>
</evidence>
<dbReference type="PIRSF" id="PIRSF006515">
    <property type="entry name" value="KRR1"/>
    <property type="match status" value="1"/>
</dbReference>
<feature type="domain" description="KRR1 small subunit processome component first KH" evidence="10">
    <location>
        <begin position="62"/>
        <end position="142"/>
    </location>
</feature>
<feature type="compositionally biased region" description="Low complexity" evidence="9">
    <location>
        <begin position="1"/>
        <end position="16"/>
    </location>
</feature>
<keyword evidence="4 8" id="KW-0698">rRNA processing</keyword>
<evidence type="ECO:0000259" key="10">
    <source>
        <dbReference type="Pfam" id="PF17903"/>
    </source>
</evidence>
<dbReference type="PANTHER" id="PTHR12581">
    <property type="entry name" value="HIV-1 REV BINDING PROTEIN 2, 3"/>
    <property type="match status" value="1"/>
</dbReference>
<feature type="compositionally biased region" description="Basic residues" evidence="9">
    <location>
        <begin position="254"/>
        <end position="267"/>
    </location>
</feature>
<feature type="compositionally biased region" description="Basic and acidic residues" evidence="9">
    <location>
        <begin position="26"/>
        <end position="36"/>
    </location>
</feature>
<protein>
    <recommendedName>
        <fullName evidence="8">KRR1 small subunit processome component</fullName>
    </recommendedName>
    <alternativeName>
        <fullName evidence="8">KRR-R motif-containing protein 1</fullName>
    </alternativeName>
</protein>
<feature type="region of interest" description="Disordered" evidence="9">
    <location>
        <begin position="358"/>
        <end position="389"/>
    </location>
</feature>
<dbReference type="GO" id="GO:0032040">
    <property type="term" value="C:small-subunit processome"/>
    <property type="evidence" value="ECO:0007669"/>
    <property type="project" value="TreeGrafter"/>
</dbReference>
<keyword evidence="13" id="KW-1185">Reference proteome</keyword>
<dbReference type="GO" id="GO:0003723">
    <property type="term" value="F:RNA binding"/>
    <property type="evidence" value="ECO:0007669"/>
    <property type="project" value="UniProtKB-KW"/>
</dbReference>
<comment type="function">
    <text evidence="8">Required for 40S ribosome biogenesis. Involved in nucleolar processing of pre-18S ribosomal RNA and ribosome assembly.</text>
</comment>
<evidence type="ECO:0000256" key="5">
    <source>
        <dbReference type="ARBA" id="ARBA00022884"/>
    </source>
</evidence>
<dbReference type="Pfam" id="PF17903">
    <property type="entry name" value="KH_KRR1_1st"/>
    <property type="match status" value="1"/>
</dbReference>
<dbReference type="InterPro" id="IPR048550">
    <property type="entry name" value="KRR1-like_KH1_euk"/>
</dbReference>
<dbReference type="RefSeq" id="XP_004357236.1">
    <property type="nucleotide sequence ID" value="XM_004357180.1"/>
</dbReference>
<comment type="similarity">
    <text evidence="2 8">Belongs to the KRR1 family.</text>
</comment>
<evidence type="ECO:0000259" key="11">
    <source>
        <dbReference type="Pfam" id="PF21800"/>
    </source>
</evidence>
<keyword evidence="5 8" id="KW-0694">RNA-binding</keyword>
<reference evidence="13" key="1">
    <citation type="journal article" date="2011" name="Genome Res.">
        <title>Phylogeny-wide analysis of social amoeba genomes highlights ancient origins for complex intercellular communication.</title>
        <authorList>
            <person name="Heidel A.J."/>
            <person name="Lawal H.M."/>
            <person name="Felder M."/>
            <person name="Schilde C."/>
            <person name="Helps N.R."/>
            <person name="Tunggal B."/>
            <person name="Rivero F."/>
            <person name="John U."/>
            <person name="Schleicher M."/>
            <person name="Eichinger L."/>
            <person name="Platzer M."/>
            <person name="Noegel A.A."/>
            <person name="Schaap P."/>
            <person name="Gloeckner G."/>
        </authorList>
    </citation>
    <scope>NUCLEOTIDE SEQUENCE [LARGE SCALE GENOMIC DNA]</scope>
    <source>
        <strain evidence="13">SH3</strain>
    </source>
</reference>
<dbReference type="OrthoDB" id="441223at2759"/>
<dbReference type="FunFam" id="3.30.1370.10:FF:000011">
    <property type="entry name" value="KRR1 small subunit processome component"/>
    <property type="match status" value="1"/>
</dbReference>
<keyword evidence="3 8" id="KW-0690">Ribosome biogenesis</keyword>
<dbReference type="InterPro" id="IPR024166">
    <property type="entry name" value="rRNA_assembly_KRR1"/>
</dbReference>
<gene>
    <name evidence="12" type="ORF">DFA_02513</name>
</gene>
<comment type="subunit">
    <text evidence="8">Component of the ribosomal small subunit (SSU) processome.</text>
</comment>
<evidence type="ECO:0000256" key="2">
    <source>
        <dbReference type="ARBA" id="ARBA00009344"/>
    </source>
</evidence>
<dbReference type="GeneID" id="14870801"/>
<dbReference type="AlphaFoldDB" id="F4PZL0"/>
<evidence type="ECO:0000313" key="13">
    <source>
        <dbReference type="Proteomes" id="UP000007797"/>
    </source>
</evidence>
<dbReference type="CDD" id="cd22393">
    <property type="entry name" value="KH-I_KRR1_rpt1"/>
    <property type="match status" value="1"/>
</dbReference>
<dbReference type="STRING" id="1054147.F4PZL0"/>
<dbReference type="InterPro" id="IPR048548">
    <property type="entry name" value="KRR1-like_KH2"/>
</dbReference>
<dbReference type="OMA" id="DMKHEDW"/>
<dbReference type="PANTHER" id="PTHR12581:SF0">
    <property type="entry name" value="KRR1 SMALL SUBUNIT PROCESSOME COMPONENT HOMOLOG"/>
    <property type="match status" value="1"/>
</dbReference>
<accession>F4PZL0</accession>
<dbReference type="Proteomes" id="UP000007797">
    <property type="component" value="Unassembled WGS sequence"/>
</dbReference>
<dbReference type="InterPro" id="IPR036612">
    <property type="entry name" value="KH_dom_type_1_sf"/>
</dbReference>
<evidence type="ECO:0000256" key="4">
    <source>
        <dbReference type="ARBA" id="ARBA00022552"/>
    </source>
</evidence>
<feature type="domain" description="KRR1 small subunit processome component second KH" evidence="11">
    <location>
        <begin position="145"/>
        <end position="233"/>
    </location>
</feature>
<organism evidence="12 13">
    <name type="scientific">Cavenderia fasciculata</name>
    <name type="common">Slime mold</name>
    <name type="synonym">Dictyostelium fasciculatum</name>
    <dbReference type="NCBI Taxonomy" id="261658"/>
    <lineage>
        <taxon>Eukaryota</taxon>
        <taxon>Amoebozoa</taxon>
        <taxon>Evosea</taxon>
        <taxon>Eumycetozoa</taxon>
        <taxon>Dictyostelia</taxon>
        <taxon>Acytosteliales</taxon>
        <taxon>Cavenderiaceae</taxon>
        <taxon>Cavenderia</taxon>
    </lineage>
</organism>
<dbReference type="FunFam" id="3.30.1370.10:FF:000014">
    <property type="entry name" value="KRR1 small subunit processome component"/>
    <property type="match status" value="1"/>
</dbReference>
<dbReference type="CDD" id="cd22394">
    <property type="entry name" value="KH-I_KRR1_rpt2"/>
    <property type="match status" value="1"/>
</dbReference>
<feature type="region of interest" description="Disordered" evidence="9">
    <location>
        <begin position="254"/>
        <end position="280"/>
    </location>
</feature>